<dbReference type="EMBL" id="CAJVQA010048107">
    <property type="protein sequence ID" value="CAG8819582.1"/>
    <property type="molecule type" value="Genomic_DNA"/>
</dbReference>
<organism evidence="1 2">
    <name type="scientific">Cetraspora pellucida</name>
    <dbReference type="NCBI Taxonomy" id="1433469"/>
    <lineage>
        <taxon>Eukaryota</taxon>
        <taxon>Fungi</taxon>
        <taxon>Fungi incertae sedis</taxon>
        <taxon>Mucoromycota</taxon>
        <taxon>Glomeromycotina</taxon>
        <taxon>Glomeromycetes</taxon>
        <taxon>Diversisporales</taxon>
        <taxon>Gigasporaceae</taxon>
        <taxon>Cetraspora</taxon>
    </lineage>
</organism>
<name>A0A9N9KAW9_9GLOM</name>
<sequence length="43" mass="4869">TELKPFKDISSDLDFTRKAGYIRTDFTMAIAEYAILLLRSGIS</sequence>
<evidence type="ECO:0000313" key="2">
    <source>
        <dbReference type="Proteomes" id="UP000789759"/>
    </source>
</evidence>
<dbReference type="AlphaFoldDB" id="A0A9N9KAW9"/>
<feature type="non-terminal residue" evidence="1">
    <location>
        <position position="1"/>
    </location>
</feature>
<keyword evidence="2" id="KW-1185">Reference proteome</keyword>
<reference evidence="1" key="1">
    <citation type="submission" date="2021-06" db="EMBL/GenBank/DDBJ databases">
        <authorList>
            <person name="Kallberg Y."/>
            <person name="Tangrot J."/>
            <person name="Rosling A."/>
        </authorList>
    </citation>
    <scope>NUCLEOTIDE SEQUENCE</scope>
    <source>
        <strain evidence="1">FL966</strain>
    </source>
</reference>
<proteinExistence type="predicted"/>
<gene>
    <name evidence="1" type="ORF">CPELLU_LOCUS19564</name>
</gene>
<comment type="caution">
    <text evidence="1">The sequence shown here is derived from an EMBL/GenBank/DDBJ whole genome shotgun (WGS) entry which is preliminary data.</text>
</comment>
<dbReference type="Proteomes" id="UP000789759">
    <property type="component" value="Unassembled WGS sequence"/>
</dbReference>
<protein>
    <submittedName>
        <fullName evidence="1">17039_t:CDS:1</fullName>
    </submittedName>
</protein>
<evidence type="ECO:0000313" key="1">
    <source>
        <dbReference type="EMBL" id="CAG8819582.1"/>
    </source>
</evidence>
<accession>A0A9N9KAW9</accession>